<dbReference type="InterPro" id="IPR007694">
    <property type="entry name" value="DNA_helicase_DnaB-like_C"/>
</dbReference>
<keyword evidence="3" id="KW-0235">DNA replication</keyword>
<dbReference type="EC" id="5.6.2.3" evidence="10"/>
<gene>
    <name evidence="13" type="ORF">OQJ68_10615</name>
</gene>
<evidence type="ECO:0000256" key="1">
    <source>
        <dbReference type="ARBA" id="ARBA00008428"/>
    </source>
</evidence>
<evidence type="ECO:0000256" key="2">
    <source>
        <dbReference type="ARBA" id="ARBA00022515"/>
    </source>
</evidence>
<dbReference type="PANTHER" id="PTHR30153:SF2">
    <property type="entry name" value="REPLICATIVE DNA HELICASE"/>
    <property type="match status" value="1"/>
</dbReference>
<evidence type="ECO:0000256" key="3">
    <source>
        <dbReference type="ARBA" id="ARBA00022705"/>
    </source>
</evidence>
<proteinExistence type="inferred from homology"/>
<dbReference type="AlphaFoldDB" id="A0AB35HZK4"/>
<name>A0AB35HZK4_MICTH</name>
<keyword evidence="4" id="KW-0547">Nucleotide-binding</keyword>
<organism evidence="13 14">
    <name type="scientific">Microbulbifer thermotolerans</name>
    <dbReference type="NCBI Taxonomy" id="252514"/>
    <lineage>
        <taxon>Bacteria</taxon>
        <taxon>Pseudomonadati</taxon>
        <taxon>Pseudomonadota</taxon>
        <taxon>Gammaproteobacteria</taxon>
        <taxon>Cellvibrionales</taxon>
        <taxon>Microbulbiferaceae</taxon>
        <taxon>Microbulbifer</taxon>
    </lineage>
</organism>
<reference evidence="13" key="1">
    <citation type="submission" date="2022-11" db="EMBL/GenBank/DDBJ databases">
        <title>Chitin-degrading and fungicidal potential of chitinolytic bacterial strains from marine environment of the Pacific Ocean regions.</title>
        <authorList>
            <person name="Pentekhina I."/>
            <person name="Nedashkovskaya O."/>
            <person name="Seitkalieva A."/>
            <person name="Podvolotskaya A."/>
            <person name="Tekutyeva L."/>
            <person name="Balabanova L."/>
        </authorList>
    </citation>
    <scope>NUCLEOTIDE SEQUENCE</scope>
    <source>
        <strain evidence="13">KMM 6838</strain>
    </source>
</reference>
<dbReference type="GO" id="GO:0016787">
    <property type="term" value="F:hydrolase activity"/>
    <property type="evidence" value="ECO:0007669"/>
    <property type="project" value="UniProtKB-KW"/>
</dbReference>
<sequence length="453" mass="49233">MSVEVLTTEEQDSLLATEQATIGGMLINPEVIADVFEIVGSEDFLTSAHRTIVRAVETLSAGSQPVDIVTVAEELNRAETLGDVGGAAYLAEICENTPGASNVRVYARLVADHAQRRRLLAALDEAGKSVYAAPIRPVPEIINEVQSAIGQIERARDHGIGPQQIDVALKEWLTALNEIETGAEIRRIYTGLANIDERWDGMRPGELIVIGGTRGTGKTAIVMQIAGEAAVSGKHVLVFSLEMPARQLAMRVSGALGRIPVWMAESRDAAVRGQFYEQHSAALAAATEKLKGAPLEIDDQGGLHINNLMGRARRSHRRSPVDLVVVDYLQLVNGDGTNREQQIAHVSRSLKALAKELDCPVIALSQLNREGRARESDGIENDADIVLKLFREDVEGNETPNPGLCEARTTKHRRGQVGVDLLKANLAHYRLDVWAGPVTEVEQPKPKFRQFSA</sequence>
<comment type="catalytic activity">
    <reaction evidence="11">
        <text>ATP + H2O = ADP + phosphate + H(+)</text>
        <dbReference type="Rhea" id="RHEA:13065"/>
        <dbReference type="ChEBI" id="CHEBI:15377"/>
        <dbReference type="ChEBI" id="CHEBI:15378"/>
        <dbReference type="ChEBI" id="CHEBI:30616"/>
        <dbReference type="ChEBI" id="CHEBI:43474"/>
        <dbReference type="ChEBI" id="CHEBI:456216"/>
        <dbReference type="EC" id="5.6.2.3"/>
    </reaction>
</comment>
<dbReference type="SUPFAM" id="SSF48024">
    <property type="entry name" value="N-terminal domain of DnaB helicase"/>
    <property type="match status" value="1"/>
</dbReference>
<evidence type="ECO:0000256" key="9">
    <source>
        <dbReference type="ARBA" id="ARBA00023235"/>
    </source>
</evidence>
<dbReference type="Gene3D" id="1.10.860.10">
    <property type="entry name" value="DNAb Helicase, Chain A"/>
    <property type="match status" value="1"/>
</dbReference>
<dbReference type="InterPro" id="IPR027417">
    <property type="entry name" value="P-loop_NTPase"/>
</dbReference>
<dbReference type="EMBL" id="JAPHQB010000015">
    <property type="protein sequence ID" value="MCX2802237.1"/>
    <property type="molecule type" value="Genomic_DNA"/>
</dbReference>
<dbReference type="Gene3D" id="3.40.50.300">
    <property type="entry name" value="P-loop containing nucleotide triphosphate hydrolases"/>
    <property type="match status" value="1"/>
</dbReference>
<evidence type="ECO:0000256" key="6">
    <source>
        <dbReference type="ARBA" id="ARBA00022806"/>
    </source>
</evidence>
<keyword evidence="5" id="KW-0378">Hydrolase</keyword>
<dbReference type="SMART" id="SM00382">
    <property type="entry name" value="AAA"/>
    <property type="match status" value="1"/>
</dbReference>
<dbReference type="InterPro" id="IPR036185">
    <property type="entry name" value="DNA_heli_DnaB-like_N_sf"/>
</dbReference>
<dbReference type="Pfam" id="PF00772">
    <property type="entry name" value="DnaB"/>
    <property type="match status" value="1"/>
</dbReference>
<evidence type="ECO:0000256" key="4">
    <source>
        <dbReference type="ARBA" id="ARBA00022741"/>
    </source>
</evidence>
<keyword evidence="6 13" id="KW-0347">Helicase</keyword>
<dbReference type="PANTHER" id="PTHR30153">
    <property type="entry name" value="REPLICATIVE DNA HELICASE DNAB"/>
    <property type="match status" value="1"/>
</dbReference>
<dbReference type="InterPro" id="IPR007693">
    <property type="entry name" value="DNA_helicase_DnaB-like_N"/>
</dbReference>
<dbReference type="GO" id="GO:0006269">
    <property type="term" value="P:DNA replication, synthesis of primer"/>
    <property type="evidence" value="ECO:0007669"/>
    <property type="project" value="UniProtKB-KW"/>
</dbReference>
<comment type="caution">
    <text evidence="13">The sequence shown here is derived from an EMBL/GenBank/DDBJ whole genome shotgun (WGS) entry which is preliminary data.</text>
</comment>
<dbReference type="Proteomes" id="UP001209730">
    <property type="component" value="Unassembled WGS sequence"/>
</dbReference>
<dbReference type="RefSeq" id="WP_266066204.1">
    <property type="nucleotide sequence ID" value="NZ_JAPHQB010000015.1"/>
</dbReference>
<evidence type="ECO:0000259" key="12">
    <source>
        <dbReference type="PROSITE" id="PS51199"/>
    </source>
</evidence>
<dbReference type="PROSITE" id="PS51199">
    <property type="entry name" value="SF4_HELICASE"/>
    <property type="match status" value="1"/>
</dbReference>
<dbReference type="InterPro" id="IPR016136">
    <property type="entry name" value="DNA_helicase_N/primase_C"/>
</dbReference>
<evidence type="ECO:0000256" key="7">
    <source>
        <dbReference type="ARBA" id="ARBA00022840"/>
    </source>
</evidence>
<keyword evidence="8" id="KW-0238">DNA-binding</keyword>
<dbReference type="GO" id="GO:0043139">
    <property type="term" value="F:5'-3' DNA helicase activity"/>
    <property type="evidence" value="ECO:0007669"/>
    <property type="project" value="UniProtKB-EC"/>
</dbReference>
<feature type="domain" description="SF4 helicase" evidence="12">
    <location>
        <begin position="181"/>
        <end position="444"/>
    </location>
</feature>
<keyword evidence="9" id="KW-0413">Isomerase</keyword>
<protein>
    <recommendedName>
        <fullName evidence="10">DNA 5'-3' helicase</fullName>
        <ecNumber evidence="10">5.6.2.3</ecNumber>
    </recommendedName>
</protein>
<evidence type="ECO:0000313" key="13">
    <source>
        <dbReference type="EMBL" id="MCX2802237.1"/>
    </source>
</evidence>
<dbReference type="GO" id="GO:1990077">
    <property type="term" value="C:primosome complex"/>
    <property type="evidence" value="ECO:0007669"/>
    <property type="project" value="UniProtKB-KW"/>
</dbReference>
<dbReference type="GO" id="GO:0005829">
    <property type="term" value="C:cytosol"/>
    <property type="evidence" value="ECO:0007669"/>
    <property type="project" value="TreeGrafter"/>
</dbReference>
<dbReference type="InterPro" id="IPR003593">
    <property type="entry name" value="AAA+_ATPase"/>
</dbReference>
<dbReference type="GO" id="GO:0003677">
    <property type="term" value="F:DNA binding"/>
    <property type="evidence" value="ECO:0007669"/>
    <property type="project" value="UniProtKB-KW"/>
</dbReference>
<keyword evidence="2" id="KW-0639">Primosome</keyword>
<evidence type="ECO:0000313" key="14">
    <source>
        <dbReference type="Proteomes" id="UP001209730"/>
    </source>
</evidence>
<comment type="similarity">
    <text evidence="1">Belongs to the helicase family. DnaB subfamily.</text>
</comment>
<dbReference type="Pfam" id="PF03796">
    <property type="entry name" value="DnaB_C"/>
    <property type="match status" value="1"/>
</dbReference>
<accession>A0AB35HZK4</accession>
<keyword evidence="7" id="KW-0067">ATP-binding</keyword>
<dbReference type="SUPFAM" id="SSF52540">
    <property type="entry name" value="P-loop containing nucleoside triphosphate hydrolases"/>
    <property type="match status" value="1"/>
</dbReference>
<evidence type="ECO:0000256" key="10">
    <source>
        <dbReference type="ARBA" id="ARBA00044969"/>
    </source>
</evidence>
<dbReference type="GO" id="GO:0005524">
    <property type="term" value="F:ATP binding"/>
    <property type="evidence" value="ECO:0007669"/>
    <property type="project" value="UniProtKB-KW"/>
</dbReference>
<evidence type="ECO:0000256" key="5">
    <source>
        <dbReference type="ARBA" id="ARBA00022801"/>
    </source>
</evidence>
<evidence type="ECO:0000256" key="8">
    <source>
        <dbReference type="ARBA" id="ARBA00023125"/>
    </source>
</evidence>
<evidence type="ECO:0000256" key="11">
    <source>
        <dbReference type="ARBA" id="ARBA00048954"/>
    </source>
</evidence>